<dbReference type="PROSITE" id="PS51318">
    <property type="entry name" value="TAT"/>
    <property type="match status" value="1"/>
</dbReference>
<evidence type="ECO:0000259" key="4">
    <source>
        <dbReference type="Pfam" id="PF08341"/>
    </source>
</evidence>
<comment type="caution">
    <text evidence="5">The sequence shown here is derived from an EMBL/GenBank/DDBJ whole genome shotgun (WGS) entry which is preliminary data.</text>
</comment>
<evidence type="ECO:0000256" key="3">
    <source>
        <dbReference type="SAM" id="SignalP"/>
    </source>
</evidence>
<keyword evidence="2" id="KW-0472">Membrane</keyword>
<keyword evidence="3" id="KW-0732">Signal</keyword>
<evidence type="ECO:0000313" key="6">
    <source>
        <dbReference type="Proteomes" id="UP000675554"/>
    </source>
</evidence>
<dbReference type="NCBIfam" id="NF041528">
    <property type="entry name" value="strep_LAETG"/>
    <property type="match status" value="1"/>
</dbReference>
<feature type="region of interest" description="Disordered" evidence="1">
    <location>
        <begin position="404"/>
        <end position="437"/>
    </location>
</feature>
<keyword evidence="2" id="KW-1133">Transmembrane helix</keyword>
<feature type="region of interest" description="Disordered" evidence="1">
    <location>
        <begin position="466"/>
        <end position="493"/>
    </location>
</feature>
<feature type="domain" description="Thioester" evidence="4">
    <location>
        <begin position="87"/>
        <end position="186"/>
    </location>
</feature>
<feature type="signal peptide" evidence="3">
    <location>
        <begin position="1"/>
        <end position="36"/>
    </location>
</feature>
<dbReference type="NCBIfam" id="TIGR03934">
    <property type="entry name" value="TQXA_dom"/>
    <property type="match status" value="1"/>
</dbReference>
<feature type="compositionally biased region" description="Polar residues" evidence="1">
    <location>
        <begin position="473"/>
        <end position="485"/>
    </location>
</feature>
<dbReference type="InterPro" id="IPR023849">
    <property type="entry name" value="TQXA_dom"/>
</dbReference>
<accession>A0A8T4IJK8</accession>
<feature type="transmembrane region" description="Helical" evidence="2">
    <location>
        <begin position="444"/>
        <end position="463"/>
    </location>
</feature>
<evidence type="ECO:0000256" key="1">
    <source>
        <dbReference type="SAM" id="MobiDB-lite"/>
    </source>
</evidence>
<feature type="region of interest" description="Disordered" evidence="1">
    <location>
        <begin position="191"/>
        <end position="215"/>
    </location>
</feature>
<organism evidence="5 6">
    <name type="scientific">Streptomyces daliensis</name>
    <dbReference type="NCBI Taxonomy" id="299421"/>
    <lineage>
        <taxon>Bacteria</taxon>
        <taxon>Bacillati</taxon>
        <taxon>Actinomycetota</taxon>
        <taxon>Actinomycetes</taxon>
        <taxon>Kitasatosporales</taxon>
        <taxon>Streptomycetaceae</taxon>
        <taxon>Streptomyces</taxon>
    </lineage>
</organism>
<dbReference type="Proteomes" id="UP000675554">
    <property type="component" value="Unassembled WGS sequence"/>
</dbReference>
<sequence length="493" mass="49894">MTFVRRRAIVRRAVAAVASAGLLAAGALVGAGPAAAAGAPSPHGGATATLHGLEIYDQAVVRKDGESRKTGAGLFEMGVQGGGTLQSYCVDVDNPTQEQARYQEVPSSASSLHANKDAGKIRWILRHSYPQVNDLQSLAKSSGAKRLTPDTAAAGTQVAIWRYSDDAEVEALDPDAEKLADHLEKAARNVSEPRASLSLEPAEVSGKAGGRIGPVTVRTSEPSVAVAPAADAATSGVHLVGKDGKPVDTARNGTELYFDVPEDTDPGSTSLTVQTSAKVPVGRTFAGVGEHAKSQTQILAGSSSSTVSATATANWADGGAIPAATAQKNCAKGGVDVTVTNGGDEPFAFRLSGEKHEIPVGGKDTITVPVEEDQPYRIAISGPHGFEKTFSGVLDCATASAVSTQDEADMAPQTQPATVGGGEGATADGSADLAETGASSSTPWIIGIAIGLVVVGGVAVLAVRRRGPETAEGTPSTEGDASTGSAEKADGKE</sequence>
<keyword evidence="6" id="KW-1185">Reference proteome</keyword>
<evidence type="ECO:0000313" key="5">
    <source>
        <dbReference type="EMBL" id="MBR7672241.1"/>
    </source>
</evidence>
<dbReference type="Gene3D" id="1.10.150.480">
    <property type="match status" value="1"/>
</dbReference>
<protein>
    <submittedName>
        <fullName evidence="5">Thioester domain-containing protein</fullName>
    </submittedName>
</protein>
<keyword evidence="2" id="KW-0812">Transmembrane</keyword>
<name>A0A8T4IJK8_9ACTN</name>
<evidence type="ECO:0000256" key="2">
    <source>
        <dbReference type="SAM" id="Phobius"/>
    </source>
</evidence>
<dbReference type="InterPro" id="IPR013552">
    <property type="entry name" value="Thioester_dom"/>
</dbReference>
<dbReference type="EMBL" id="JAGSMN010000080">
    <property type="protein sequence ID" value="MBR7672241.1"/>
    <property type="molecule type" value="Genomic_DNA"/>
</dbReference>
<dbReference type="AlphaFoldDB" id="A0A8T4IJK8"/>
<proteinExistence type="predicted"/>
<dbReference type="Pfam" id="PF08341">
    <property type="entry name" value="TED"/>
    <property type="match status" value="1"/>
</dbReference>
<dbReference type="InterPro" id="IPR006311">
    <property type="entry name" value="TAT_signal"/>
</dbReference>
<feature type="chain" id="PRO_5035860753" evidence="3">
    <location>
        <begin position="37"/>
        <end position="493"/>
    </location>
</feature>
<reference evidence="5" key="1">
    <citation type="submission" date="2021-04" db="EMBL/GenBank/DDBJ databases">
        <title>Sequencing of actinobacteria type strains.</title>
        <authorList>
            <person name="Nguyen G.-S."/>
            <person name="Wentzel A."/>
        </authorList>
    </citation>
    <scope>NUCLEOTIDE SEQUENCE</scope>
    <source>
        <strain evidence="5">DSM 42095</strain>
    </source>
</reference>
<gene>
    <name evidence="5" type="ORF">KDA82_04190</name>
</gene>